<evidence type="ECO:0000313" key="4">
    <source>
        <dbReference type="Proteomes" id="UP000822369"/>
    </source>
</evidence>
<keyword evidence="2" id="KW-0732">Signal</keyword>
<dbReference type="AlphaFoldDB" id="A0A9D2YUS9"/>
<proteinExistence type="predicted"/>
<name>A0A9D2YUS9_NOTFU</name>
<evidence type="ECO:0000313" key="3">
    <source>
        <dbReference type="EMBL" id="KAF7226024.1"/>
    </source>
</evidence>
<feature type="region of interest" description="Disordered" evidence="1">
    <location>
        <begin position="57"/>
        <end position="104"/>
    </location>
</feature>
<feature type="signal peptide" evidence="2">
    <location>
        <begin position="1"/>
        <end position="19"/>
    </location>
</feature>
<gene>
    <name evidence="3" type="ORF">G4P62_005103</name>
</gene>
<comment type="caution">
    <text evidence="3">The sequence shown here is derived from an EMBL/GenBank/DDBJ whole genome shotgun (WGS) entry which is preliminary data.</text>
</comment>
<feature type="chain" id="PRO_5039667364" evidence="2">
    <location>
        <begin position="20"/>
        <end position="127"/>
    </location>
</feature>
<reference evidence="3" key="1">
    <citation type="submission" date="2020-03" db="EMBL/GenBank/DDBJ databases">
        <title>Intra-Species Differences in Population Size shape Life History and Genome Evolution.</title>
        <authorList>
            <person name="Willemsen D."/>
            <person name="Cui R."/>
            <person name="Valenzano D.R."/>
        </authorList>
    </citation>
    <scope>NUCLEOTIDE SEQUENCE</scope>
    <source>
        <strain evidence="3">GRZ</strain>
        <tissue evidence="3">Whole</tissue>
    </source>
</reference>
<dbReference type="KEGG" id="nfu:107378693"/>
<evidence type="ECO:0000256" key="1">
    <source>
        <dbReference type="SAM" id="MobiDB-lite"/>
    </source>
</evidence>
<evidence type="ECO:0000256" key="2">
    <source>
        <dbReference type="SAM" id="SignalP"/>
    </source>
</evidence>
<sequence>MTLLTLGLYLPLWFSCCLAQSSFLDSFLPFPAALISQKQQKRFSPCCLLSPPPPPLFPPPPALWRRHTPTEGTHESDLDHEDKGSGCVRGPPGPTGPLGPQVRLHAPFKHPFTKTKPQTARSNINMA</sequence>
<accession>A0A9D2YUS9</accession>
<feature type="compositionally biased region" description="Basic and acidic residues" evidence="1">
    <location>
        <begin position="68"/>
        <end position="84"/>
    </location>
</feature>
<organism evidence="3 4">
    <name type="scientific">Nothobranchius furzeri</name>
    <name type="common">Turquoise killifish</name>
    <dbReference type="NCBI Taxonomy" id="105023"/>
    <lineage>
        <taxon>Eukaryota</taxon>
        <taxon>Metazoa</taxon>
        <taxon>Chordata</taxon>
        <taxon>Craniata</taxon>
        <taxon>Vertebrata</taxon>
        <taxon>Euteleostomi</taxon>
        <taxon>Actinopterygii</taxon>
        <taxon>Neopterygii</taxon>
        <taxon>Teleostei</taxon>
        <taxon>Neoteleostei</taxon>
        <taxon>Acanthomorphata</taxon>
        <taxon>Ovalentaria</taxon>
        <taxon>Atherinomorphae</taxon>
        <taxon>Cyprinodontiformes</taxon>
        <taxon>Nothobranchiidae</taxon>
        <taxon>Nothobranchius</taxon>
    </lineage>
</organism>
<protein>
    <submittedName>
        <fullName evidence="3">Acetylcholinesterase collagenic tail peptide-like</fullName>
    </submittedName>
</protein>
<dbReference type="EMBL" id="JAAVVJ010000003">
    <property type="protein sequence ID" value="KAF7226024.1"/>
    <property type="molecule type" value="Genomic_DNA"/>
</dbReference>
<dbReference type="Proteomes" id="UP000822369">
    <property type="component" value="Chromosome 3"/>
</dbReference>